<dbReference type="SMART" id="SM00093">
    <property type="entry name" value="SERPIN"/>
    <property type="match status" value="1"/>
</dbReference>
<evidence type="ECO:0000256" key="5">
    <source>
        <dbReference type="SAM" id="Phobius"/>
    </source>
</evidence>
<keyword evidence="3" id="KW-0722">Serine protease inhibitor</keyword>
<dbReference type="EMBL" id="IACT01001003">
    <property type="protein sequence ID" value="LAC20372.1"/>
    <property type="molecule type" value="mRNA"/>
</dbReference>
<dbReference type="PANTHER" id="PTHR11461:SF211">
    <property type="entry name" value="GH10112P-RELATED"/>
    <property type="match status" value="1"/>
</dbReference>
<dbReference type="InterPro" id="IPR000215">
    <property type="entry name" value="Serpin_fam"/>
</dbReference>
<proteinExistence type="evidence at transcript level"/>
<feature type="transmembrane region" description="Helical" evidence="5">
    <location>
        <begin position="21"/>
        <end position="42"/>
    </location>
</feature>
<evidence type="ECO:0000256" key="4">
    <source>
        <dbReference type="RuleBase" id="RU000411"/>
    </source>
</evidence>
<comment type="similarity">
    <text evidence="1 4">Belongs to the serpin family.</text>
</comment>
<evidence type="ECO:0000313" key="8">
    <source>
        <dbReference type="EMBL" id="LAC20372.1"/>
    </source>
</evidence>
<organism evidence="7">
    <name type="scientific">Hirondellea gigas</name>
    <dbReference type="NCBI Taxonomy" id="1518452"/>
    <lineage>
        <taxon>Eukaryota</taxon>
        <taxon>Metazoa</taxon>
        <taxon>Ecdysozoa</taxon>
        <taxon>Arthropoda</taxon>
        <taxon>Crustacea</taxon>
        <taxon>Multicrustacea</taxon>
        <taxon>Malacostraca</taxon>
        <taxon>Eumalacostraca</taxon>
        <taxon>Peracarida</taxon>
        <taxon>Amphipoda</taxon>
        <taxon>Amphilochidea</taxon>
        <taxon>Lysianassida</taxon>
        <taxon>Lysianassidira</taxon>
        <taxon>Lysianassoidea</taxon>
        <taxon>Lysianassidae</taxon>
        <taxon>Hirondellea</taxon>
    </lineage>
</organism>
<dbReference type="EMBL" id="IACF01000598">
    <property type="protein sequence ID" value="LAB66363.1"/>
    <property type="molecule type" value="mRNA"/>
</dbReference>
<name>A0A2P2HX62_9CRUS</name>
<dbReference type="Pfam" id="PF00079">
    <property type="entry name" value="Serpin"/>
    <property type="match status" value="1"/>
</dbReference>
<dbReference type="InterPro" id="IPR023796">
    <property type="entry name" value="Serpin_dom"/>
</dbReference>
<dbReference type="SUPFAM" id="SSF56574">
    <property type="entry name" value="Serpins"/>
    <property type="match status" value="1"/>
</dbReference>
<dbReference type="InterPro" id="IPR023795">
    <property type="entry name" value="Serpin_CS"/>
</dbReference>
<dbReference type="PANTHER" id="PTHR11461">
    <property type="entry name" value="SERINE PROTEASE INHIBITOR, SERPIN"/>
    <property type="match status" value="1"/>
</dbReference>
<evidence type="ECO:0000256" key="2">
    <source>
        <dbReference type="ARBA" id="ARBA00022690"/>
    </source>
</evidence>
<keyword evidence="5" id="KW-0812">Transmembrane</keyword>
<keyword evidence="5" id="KW-1133">Transmembrane helix</keyword>
<feature type="domain" description="Serpin" evidence="6">
    <location>
        <begin position="83"/>
        <end position="449"/>
    </location>
</feature>
<dbReference type="CDD" id="cd00172">
    <property type="entry name" value="serpin"/>
    <property type="match status" value="1"/>
</dbReference>
<dbReference type="InterPro" id="IPR042185">
    <property type="entry name" value="Serpin_sf_2"/>
</dbReference>
<reference evidence="7" key="2">
    <citation type="journal article" date="2018" name="Biosci. Biotechnol. Biochem.">
        <title>Polysaccharide hydrolase of the hadal zone amphipods Hirondellea gigas.</title>
        <authorList>
            <person name="Kobayashi H."/>
            <person name="Nagahama T."/>
            <person name="Arai W."/>
            <person name="Sasagawa Y."/>
            <person name="Umeda M."/>
            <person name="Hayashi T."/>
            <person name="Nikaido I."/>
            <person name="Watanabe H."/>
            <person name="Oguri K."/>
            <person name="Kitazato H."/>
            <person name="Fujioka K."/>
            <person name="Kido Y."/>
            <person name="Takami H."/>
        </authorList>
    </citation>
    <scope>NUCLEOTIDE SEQUENCE</scope>
    <source>
        <tissue evidence="7">Whole body</tissue>
    </source>
</reference>
<sequence length="458" mass="50563">MTQYTAGVVVKQVKPKPRPRYHYCILGIVLFLLLLLPVSYFADNIAALLTSSSNTNTTSSEDRKMATPSDLSMLSTSLNTFTWDLYKSLTRGADDPSGNLLFSPLSIATTLAMTLSGTNSNTKQQLSEVLHLQEHPAVAAAFSSIISKYKSSDDGADCILRTANLMYVSNMLEMRQQFAEVITGQYKAAAKTVDFGGKTEEIRLEINSAVENETNSKIKNLIPLGVLNGLTRLVLVNAVYFKGLWMKSFDKLDTVQRPFHTSETESVMVPMMHKSADFVTQYHKDLEATVLNMEYKGSNLSMVIVLPDARTGLAALEEKMSGFDMKTLLPRNMKTKVEVFLPRFKLEYSNDLVKTLSGLGAEDLFLPGKSDLSGIGGPPGDLFVSNVLHKTFMEVNEEGTEAAAATAMIAMTRAMFRPPPPFVADHPFIFILQDNHFNITLFAGRYTTPDVSADKEEL</sequence>
<dbReference type="InterPro" id="IPR042178">
    <property type="entry name" value="Serpin_sf_1"/>
</dbReference>
<dbReference type="AlphaFoldDB" id="A0A2P2HX62"/>
<evidence type="ECO:0000259" key="6">
    <source>
        <dbReference type="SMART" id="SM00093"/>
    </source>
</evidence>
<protein>
    <submittedName>
        <fullName evidence="7 8">Leukocyte elastase inhibitor-like</fullName>
    </submittedName>
</protein>
<keyword evidence="5" id="KW-0472">Membrane</keyword>
<accession>A0A2P2HX62</accession>
<dbReference type="GO" id="GO:0004867">
    <property type="term" value="F:serine-type endopeptidase inhibitor activity"/>
    <property type="evidence" value="ECO:0007669"/>
    <property type="project" value="UniProtKB-KW"/>
</dbReference>
<evidence type="ECO:0000313" key="7">
    <source>
        <dbReference type="EMBL" id="LAB66363.1"/>
    </source>
</evidence>
<dbReference type="PROSITE" id="PS00284">
    <property type="entry name" value="SERPIN"/>
    <property type="match status" value="1"/>
</dbReference>
<reference evidence="8" key="1">
    <citation type="submission" date="2017-11" db="EMBL/GenBank/DDBJ databases">
        <title>The sensing device of the deep-sea amphipod.</title>
        <authorList>
            <person name="Kobayashi H."/>
            <person name="Nagahama T."/>
            <person name="Arai W."/>
            <person name="Sasagawa Y."/>
            <person name="Umeda M."/>
            <person name="Hayashi T."/>
            <person name="Nikaido I."/>
            <person name="Watanabe H."/>
            <person name="Oguri K."/>
            <person name="Kitazato H."/>
            <person name="Fujioka K."/>
            <person name="Kido Y."/>
            <person name="Takami H."/>
        </authorList>
    </citation>
    <scope>NUCLEOTIDE SEQUENCE</scope>
    <source>
        <tissue evidence="8">Whole body</tissue>
    </source>
</reference>
<keyword evidence="2" id="KW-0646">Protease inhibitor</keyword>
<dbReference type="InterPro" id="IPR036186">
    <property type="entry name" value="Serpin_sf"/>
</dbReference>
<evidence type="ECO:0000256" key="1">
    <source>
        <dbReference type="ARBA" id="ARBA00009500"/>
    </source>
</evidence>
<dbReference type="GO" id="GO:0005615">
    <property type="term" value="C:extracellular space"/>
    <property type="evidence" value="ECO:0007669"/>
    <property type="project" value="InterPro"/>
</dbReference>
<evidence type="ECO:0000256" key="3">
    <source>
        <dbReference type="ARBA" id="ARBA00022900"/>
    </source>
</evidence>
<dbReference type="Gene3D" id="2.30.39.10">
    <property type="entry name" value="Alpha-1-antitrypsin, domain 1"/>
    <property type="match status" value="1"/>
</dbReference>
<dbReference type="Gene3D" id="3.30.497.10">
    <property type="entry name" value="Antithrombin, subunit I, domain 2"/>
    <property type="match status" value="1"/>
</dbReference>